<dbReference type="InterPro" id="IPR041042">
    <property type="entry name" value="Znf_Hakai"/>
</dbReference>
<dbReference type="GO" id="GO:0016567">
    <property type="term" value="P:protein ubiquitination"/>
    <property type="evidence" value="ECO:0007669"/>
    <property type="project" value="UniProtKB-UniPathway"/>
</dbReference>
<evidence type="ECO:0000256" key="6">
    <source>
        <dbReference type="ARBA" id="ARBA00022679"/>
    </source>
</evidence>
<evidence type="ECO:0000256" key="7">
    <source>
        <dbReference type="ARBA" id="ARBA00022723"/>
    </source>
</evidence>
<dbReference type="Proteomes" id="UP000549394">
    <property type="component" value="Unassembled WGS sequence"/>
</dbReference>
<evidence type="ECO:0000256" key="14">
    <source>
        <dbReference type="PROSITE-ProRule" id="PRU00175"/>
    </source>
</evidence>
<gene>
    <name evidence="16" type="ORF">DGYR_LOCUS4129</name>
</gene>
<dbReference type="GO" id="GO:0008270">
    <property type="term" value="F:zinc ion binding"/>
    <property type="evidence" value="ECO:0007669"/>
    <property type="project" value="UniProtKB-KW"/>
</dbReference>
<evidence type="ECO:0000259" key="15">
    <source>
        <dbReference type="PROSITE" id="PS50089"/>
    </source>
</evidence>
<dbReference type="Gene3D" id="6.10.140.2210">
    <property type="match status" value="1"/>
</dbReference>
<evidence type="ECO:0000256" key="9">
    <source>
        <dbReference type="ARBA" id="ARBA00022786"/>
    </source>
</evidence>
<evidence type="ECO:0000256" key="3">
    <source>
        <dbReference type="ARBA" id="ARBA00004906"/>
    </source>
</evidence>
<dbReference type="EMBL" id="CAJFCJ010000006">
    <property type="protein sequence ID" value="CAD5115379.1"/>
    <property type="molecule type" value="Genomic_DNA"/>
</dbReference>
<evidence type="ECO:0000256" key="4">
    <source>
        <dbReference type="ARBA" id="ARBA00012483"/>
    </source>
</evidence>
<keyword evidence="5" id="KW-0217">Developmental protein</keyword>
<dbReference type="InterPro" id="IPR001841">
    <property type="entry name" value="Znf_RING"/>
</dbReference>
<evidence type="ECO:0000256" key="2">
    <source>
        <dbReference type="ARBA" id="ARBA00004123"/>
    </source>
</evidence>
<evidence type="ECO:0000256" key="8">
    <source>
        <dbReference type="ARBA" id="ARBA00022771"/>
    </source>
</evidence>
<dbReference type="SMART" id="SM00184">
    <property type="entry name" value="RING"/>
    <property type="match status" value="1"/>
</dbReference>
<keyword evidence="6" id="KW-0808">Transferase</keyword>
<feature type="domain" description="RING-type" evidence="15">
    <location>
        <begin position="77"/>
        <end position="113"/>
    </location>
</feature>
<keyword evidence="8 14" id="KW-0863">Zinc-finger</keyword>
<evidence type="ECO:0000256" key="12">
    <source>
        <dbReference type="ARBA" id="ARBA00038499"/>
    </source>
</evidence>
<evidence type="ECO:0000313" key="17">
    <source>
        <dbReference type="Proteomes" id="UP000549394"/>
    </source>
</evidence>
<keyword evidence="10" id="KW-0862">Zinc</keyword>
<keyword evidence="11" id="KW-0539">Nucleus</keyword>
<dbReference type="InterPro" id="IPR013083">
    <property type="entry name" value="Znf_RING/FYVE/PHD"/>
</dbReference>
<proteinExistence type="inferred from homology"/>
<dbReference type="GO" id="GO:0005634">
    <property type="term" value="C:nucleus"/>
    <property type="evidence" value="ECO:0007669"/>
    <property type="project" value="UniProtKB-SubCell"/>
</dbReference>
<sequence>MKRQLVIELRIRQRHYRFYEKFLANFTLILEYVNVIEDVKFAQEYFKFFNVRLLNQFFFKQVNLLGEKMQDIDIHCCELCDRPILTYGRMLPCKHIFCWRCAKRNDTKCARCQHLVNRVEQCELGKVFVCVVDTTKDGKDGCKRTYLSLRDLHAHMNYRHRGAVESNMTNNSNPTPQPAIMNMVTTTHSVDTVCQRPSTTATKPPRMSNLITVPLQDARQAPMPQNYNNYVPYNTPSNATPFTRPTFNPNVPPPNYSVTQQLPNFAPHIQTAAAVFAAVGSRNWGAPGTQRPPRTSFY</sequence>
<comment type="caution">
    <text evidence="16">The sequence shown here is derived from an EMBL/GenBank/DDBJ whole genome shotgun (WGS) entry which is preliminary data.</text>
</comment>
<dbReference type="PANTHER" id="PTHR13480">
    <property type="entry name" value="E3 UBIQUITIN-PROTEIN LIGASE HAKAI-RELATED"/>
    <property type="match status" value="1"/>
</dbReference>
<comment type="pathway">
    <text evidence="3">Protein modification; protein ubiquitination.</text>
</comment>
<organism evidence="16 17">
    <name type="scientific">Dimorphilus gyrociliatus</name>
    <dbReference type="NCBI Taxonomy" id="2664684"/>
    <lineage>
        <taxon>Eukaryota</taxon>
        <taxon>Metazoa</taxon>
        <taxon>Spiralia</taxon>
        <taxon>Lophotrochozoa</taxon>
        <taxon>Annelida</taxon>
        <taxon>Polychaeta</taxon>
        <taxon>Polychaeta incertae sedis</taxon>
        <taxon>Dinophilidae</taxon>
        <taxon>Dimorphilus</taxon>
    </lineage>
</organism>
<keyword evidence="7" id="KW-0479">Metal-binding</keyword>
<keyword evidence="17" id="KW-1185">Reference proteome</keyword>
<dbReference type="InterPro" id="IPR017907">
    <property type="entry name" value="Znf_RING_CS"/>
</dbReference>
<dbReference type="CDD" id="cd16508">
    <property type="entry name" value="RING-HC_HAKAI-like"/>
    <property type="match status" value="1"/>
</dbReference>
<evidence type="ECO:0000256" key="10">
    <source>
        <dbReference type="ARBA" id="ARBA00022833"/>
    </source>
</evidence>
<evidence type="ECO:0000313" key="16">
    <source>
        <dbReference type="EMBL" id="CAD5115379.1"/>
    </source>
</evidence>
<comment type="catalytic activity">
    <reaction evidence="1">
        <text>S-ubiquitinyl-[E2 ubiquitin-conjugating enzyme]-L-cysteine + [acceptor protein]-L-lysine = [E2 ubiquitin-conjugating enzyme]-L-cysteine + N(6)-ubiquitinyl-[acceptor protein]-L-lysine.</text>
        <dbReference type="EC" id="2.3.2.27"/>
    </reaction>
</comment>
<accession>A0A7I8VHC1</accession>
<dbReference type="InterPro" id="IPR040383">
    <property type="entry name" value="HAKAI/CBLL2"/>
</dbReference>
<reference evidence="16 17" key="1">
    <citation type="submission" date="2020-08" db="EMBL/GenBank/DDBJ databases">
        <authorList>
            <person name="Hejnol A."/>
        </authorList>
    </citation>
    <scope>NUCLEOTIDE SEQUENCE [LARGE SCALE GENOMIC DNA]</scope>
</reference>
<protein>
    <recommendedName>
        <fullName evidence="13">E3 ubiquitin-protein ligase Hakai</fullName>
        <ecNumber evidence="4">2.3.2.27</ecNumber>
    </recommendedName>
</protein>
<dbReference type="PROSITE" id="PS50089">
    <property type="entry name" value="ZF_RING_2"/>
    <property type="match status" value="1"/>
</dbReference>
<comment type="subcellular location">
    <subcellularLocation>
        <location evidence="2">Nucleus</location>
    </subcellularLocation>
</comment>
<dbReference type="PROSITE" id="PS00518">
    <property type="entry name" value="ZF_RING_1"/>
    <property type="match status" value="1"/>
</dbReference>
<evidence type="ECO:0000256" key="1">
    <source>
        <dbReference type="ARBA" id="ARBA00000900"/>
    </source>
</evidence>
<dbReference type="AlphaFoldDB" id="A0A7I8VHC1"/>
<evidence type="ECO:0000256" key="5">
    <source>
        <dbReference type="ARBA" id="ARBA00022473"/>
    </source>
</evidence>
<dbReference type="EC" id="2.3.2.27" evidence="4"/>
<dbReference type="OrthoDB" id="547746at2759"/>
<dbReference type="Gene3D" id="3.30.40.10">
    <property type="entry name" value="Zinc/RING finger domain, C3HC4 (zinc finger)"/>
    <property type="match status" value="1"/>
</dbReference>
<dbReference type="UniPathway" id="UPA00143"/>
<dbReference type="InterPro" id="IPR040380">
    <property type="entry name" value="HAKAI-like_RING-HC"/>
</dbReference>
<dbReference type="Pfam" id="PF18408">
    <property type="entry name" value="zf_Hakai"/>
    <property type="match status" value="1"/>
</dbReference>
<name>A0A7I8VHC1_9ANNE</name>
<evidence type="ECO:0000256" key="11">
    <source>
        <dbReference type="ARBA" id="ARBA00023242"/>
    </source>
</evidence>
<keyword evidence="9" id="KW-0833">Ubl conjugation pathway</keyword>
<dbReference type="PANTHER" id="PTHR13480:SF0">
    <property type="entry name" value="E3 UBIQUITIN-PROTEIN LIGASE HAKAI"/>
    <property type="match status" value="1"/>
</dbReference>
<comment type="similarity">
    <text evidence="12">Belongs to the Hakai family.</text>
</comment>
<dbReference type="GO" id="GO:0061630">
    <property type="term" value="F:ubiquitin protein ligase activity"/>
    <property type="evidence" value="ECO:0007669"/>
    <property type="project" value="UniProtKB-EC"/>
</dbReference>
<evidence type="ECO:0000256" key="13">
    <source>
        <dbReference type="ARBA" id="ARBA00041081"/>
    </source>
</evidence>
<dbReference type="GO" id="GO:0030155">
    <property type="term" value="P:regulation of cell adhesion"/>
    <property type="evidence" value="ECO:0007669"/>
    <property type="project" value="TreeGrafter"/>
</dbReference>